<feature type="compositionally biased region" description="Polar residues" evidence="1">
    <location>
        <begin position="100"/>
        <end position="114"/>
    </location>
</feature>
<evidence type="ECO:0000256" key="2">
    <source>
        <dbReference type="SAM" id="SignalP"/>
    </source>
</evidence>
<gene>
    <name evidence="3" type="ORF">SOCEGT47_021190</name>
</gene>
<feature type="compositionally biased region" description="Gly residues" evidence="1">
    <location>
        <begin position="42"/>
        <end position="72"/>
    </location>
</feature>
<sequence length="128" mass="12160">MARWQSLVWLGLAVASFAVSPGCSCGDGGAYVGWSVAGDGGAGGASGSGGEGGDPHGAGGRGVGGGGQGGATAQGVTASDVVSAGRVVKSPSYRMVFTLGQPTQNQGKTTSPSYRMQGGLVGANGSLP</sequence>
<proteinExistence type="predicted"/>
<evidence type="ECO:0000256" key="1">
    <source>
        <dbReference type="SAM" id="MobiDB-lite"/>
    </source>
</evidence>
<feature type="region of interest" description="Disordered" evidence="1">
    <location>
        <begin position="42"/>
        <end position="79"/>
    </location>
</feature>
<keyword evidence="2" id="KW-0732">Signal</keyword>
<dbReference type="EMBL" id="CP012670">
    <property type="protein sequence ID" value="AUX21633.1"/>
    <property type="molecule type" value="Genomic_DNA"/>
</dbReference>
<evidence type="ECO:0008006" key="5">
    <source>
        <dbReference type="Google" id="ProtNLM"/>
    </source>
</evidence>
<evidence type="ECO:0000313" key="4">
    <source>
        <dbReference type="Proteomes" id="UP000295781"/>
    </source>
</evidence>
<dbReference type="Proteomes" id="UP000295781">
    <property type="component" value="Chromosome"/>
</dbReference>
<reference evidence="3 4" key="1">
    <citation type="submission" date="2015-09" db="EMBL/GenBank/DDBJ databases">
        <title>Sorangium comparison.</title>
        <authorList>
            <person name="Zaburannyi N."/>
            <person name="Bunk B."/>
            <person name="Overmann J."/>
            <person name="Mueller R."/>
        </authorList>
    </citation>
    <scope>NUCLEOTIDE SEQUENCE [LARGE SCALE GENOMIC DNA]</scope>
    <source>
        <strain evidence="3 4">So ceGT47</strain>
    </source>
</reference>
<feature type="region of interest" description="Disordered" evidence="1">
    <location>
        <begin position="99"/>
        <end position="128"/>
    </location>
</feature>
<dbReference type="AlphaFoldDB" id="A0A4P2PYM8"/>
<protein>
    <recommendedName>
        <fullName evidence="5">PE-PGRS family protein</fullName>
    </recommendedName>
</protein>
<feature type="chain" id="PRO_5020860091" description="PE-PGRS family protein" evidence="2">
    <location>
        <begin position="26"/>
        <end position="128"/>
    </location>
</feature>
<name>A0A4P2PYM8_SORCE</name>
<feature type="signal peptide" evidence="2">
    <location>
        <begin position="1"/>
        <end position="25"/>
    </location>
</feature>
<accession>A0A4P2PYM8</accession>
<evidence type="ECO:0000313" key="3">
    <source>
        <dbReference type="EMBL" id="AUX21633.1"/>
    </source>
</evidence>
<organism evidence="3 4">
    <name type="scientific">Sorangium cellulosum</name>
    <name type="common">Polyangium cellulosum</name>
    <dbReference type="NCBI Taxonomy" id="56"/>
    <lineage>
        <taxon>Bacteria</taxon>
        <taxon>Pseudomonadati</taxon>
        <taxon>Myxococcota</taxon>
        <taxon>Polyangia</taxon>
        <taxon>Polyangiales</taxon>
        <taxon>Polyangiaceae</taxon>
        <taxon>Sorangium</taxon>
    </lineage>
</organism>